<evidence type="ECO:0000313" key="3">
    <source>
        <dbReference type="Proteomes" id="UP000011885"/>
    </source>
</evidence>
<sequence>MADGPRKGDGGRFRESNARQVVGLGNEHTKDGKRGCVFVSFAYFVVNNRLRS</sequence>
<name>M5UR47_9BACT</name>
<dbReference type="AlphaFoldDB" id="M5UR47"/>
<protein>
    <submittedName>
        <fullName evidence="2">Uncharacterized protein</fullName>
    </submittedName>
</protein>
<feature type="compositionally biased region" description="Basic and acidic residues" evidence="1">
    <location>
        <begin position="1"/>
        <end position="17"/>
    </location>
</feature>
<gene>
    <name evidence="2" type="ORF">RSSM_00098</name>
</gene>
<proteinExistence type="predicted"/>
<reference evidence="2 3" key="1">
    <citation type="journal article" date="2013" name="Mar. Genomics">
        <title>Expression of sulfatases in Rhodopirellula baltica and the diversity of sulfatases in the genus Rhodopirellula.</title>
        <authorList>
            <person name="Wegner C.E."/>
            <person name="Richter-Heitmann T."/>
            <person name="Klindworth A."/>
            <person name="Klockow C."/>
            <person name="Richter M."/>
            <person name="Achstetter T."/>
            <person name="Glockner F.O."/>
            <person name="Harder J."/>
        </authorList>
    </citation>
    <scope>NUCLEOTIDE SEQUENCE [LARGE SCALE GENOMIC DNA]</scope>
    <source>
        <strain evidence="2 3">SM41</strain>
    </source>
</reference>
<keyword evidence="3" id="KW-1185">Reference proteome</keyword>
<accession>M5UR47</accession>
<organism evidence="2 3">
    <name type="scientific">Rhodopirellula sallentina SM41</name>
    <dbReference type="NCBI Taxonomy" id="1263870"/>
    <lineage>
        <taxon>Bacteria</taxon>
        <taxon>Pseudomonadati</taxon>
        <taxon>Planctomycetota</taxon>
        <taxon>Planctomycetia</taxon>
        <taxon>Pirellulales</taxon>
        <taxon>Pirellulaceae</taxon>
        <taxon>Rhodopirellula</taxon>
    </lineage>
</organism>
<comment type="caution">
    <text evidence="2">The sequence shown here is derived from an EMBL/GenBank/DDBJ whole genome shotgun (WGS) entry which is preliminary data.</text>
</comment>
<feature type="region of interest" description="Disordered" evidence="1">
    <location>
        <begin position="1"/>
        <end position="26"/>
    </location>
</feature>
<evidence type="ECO:0000256" key="1">
    <source>
        <dbReference type="SAM" id="MobiDB-lite"/>
    </source>
</evidence>
<dbReference type="EMBL" id="ANOH01000005">
    <property type="protein sequence ID" value="EMI58468.1"/>
    <property type="molecule type" value="Genomic_DNA"/>
</dbReference>
<evidence type="ECO:0000313" key="2">
    <source>
        <dbReference type="EMBL" id="EMI58468.1"/>
    </source>
</evidence>
<dbReference type="Proteomes" id="UP000011885">
    <property type="component" value="Unassembled WGS sequence"/>
</dbReference>
<dbReference type="PATRIC" id="fig|1263870.3.peg.107"/>